<feature type="compositionally biased region" description="Low complexity" evidence="1">
    <location>
        <begin position="500"/>
        <end position="518"/>
    </location>
</feature>
<feature type="compositionally biased region" description="Polar residues" evidence="1">
    <location>
        <begin position="59"/>
        <end position="68"/>
    </location>
</feature>
<feature type="region of interest" description="Disordered" evidence="1">
    <location>
        <begin position="235"/>
        <end position="255"/>
    </location>
</feature>
<feature type="compositionally biased region" description="Acidic residues" evidence="1">
    <location>
        <begin position="69"/>
        <end position="103"/>
    </location>
</feature>
<gene>
    <name evidence="3" type="ORF">L201_005759</name>
</gene>
<dbReference type="Proteomes" id="UP001355207">
    <property type="component" value="Chromosome 7"/>
</dbReference>
<keyword evidence="4" id="KW-1185">Reference proteome</keyword>
<feature type="region of interest" description="Disordered" evidence="1">
    <location>
        <begin position="598"/>
        <end position="658"/>
    </location>
</feature>
<evidence type="ECO:0000313" key="4">
    <source>
        <dbReference type="Proteomes" id="UP001355207"/>
    </source>
</evidence>
<keyword evidence="2" id="KW-1133">Transmembrane helix</keyword>
<evidence type="ECO:0000313" key="3">
    <source>
        <dbReference type="EMBL" id="WWC90822.1"/>
    </source>
</evidence>
<dbReference type="GeneID" id="91096429"/>
<organism evidence="3 4">
    <name type="scientific">Kwoniella dendrophila CBS 6074</name>
    <dbReference type="NCBI Taxonomy" id="1295534"/>
    <lineage>
        <taxon>Eukaryota</taxon>
        <taxon>Fungi</taxon>
        <taxon>Dikarya</taxon>
        <taxon>Basidiomycota</taxon>
        <taxon>Agaricomycotina</taxon>
        <taxon>Tremellomycetes</taxon>
        <taxon>Tremellales</taxon>
        <taxon>Cryptococcaceae</taxon>
        <taxon>Kwoniella</taxon>
    </lineage>
</organism>
<feature type="transmembrane region" description="Helical" evidence="2">
    <location>
        <begin position="717"/>
        <end position="736"/>
    </location>
</feature>
<accession>A0AAX4K1Q0</accession>
<dbReference type="RefSeq" id="XP_066077585.1">
    <property type="nucleotide sequence ID" value="XM_066221488.1"/>
</dbReference>
<evidence type="ECO:0000256" key="1">
    <source>
        <dbReference type="SAM" id="MobiDB-lite"/>
    </source>
</evidence>
<dbReference type="AlphaFoldDB" id="A0AAX4K1Q0"/>
<name>A0AAX4K1Q0_9TREE</name>
<feature type="compositionally biased region" description="Polar residues" evidence="1">
    <location>
        <begin position="145"/>
        <end position="154"/>
    </location>
</feature>
<feature type="region of interest" description="Disordered" evidence="1">
    <location>
        <begin position="1"/>
        <end position="219"/>
    </location>
</feature>
<evidence type="ECO:0000256" key="2">
    <source>
        <dbReference type="SAM" id="Phobius"/>
    </source>
</evidence>
<feature type="compositionally biased region" description="Polar residues" evidence="1">
    <location>
        <begin position="241"/>
        <end position="255"/>
    </location>
</feature>
<reference evidence="3 4" key="1">
    <citation type="submission" date="2024-01" db="EMBL/GenBank/DDBJ databases">
        <title>Comparative genomics of Cryptococcus and Kwoniella reveals pathogenesis evolution and contrasting modes of karyotype evolution via chromosome fusion or intercentromeric recombination.</title>
        <authorList>
            <person name="Coelho M.A."/>
            <person name="David-Palma M."/>
            <person name="Shea T."/>
            <person name="Bowers K."/>
            <person name="McGinley-Smith S."/>
            <person name="Mohammad A.W."/>
            <person name="Gnirke A."/>
            <person name="Yurkov A.M."/>
            <person name="Nowrousian M."/>
            <person name="Sun S."/>
            <person name="Cuomo C.A."/>
            <person name="Heitman J."/>
        </authorList>
    </citation>
    <scope>NUCLEOTIDE SEQUENCE [LARGE SCALE GENOMIC DNA]</scope>
    <source>
        <strain evidence="3 4">CBS 6074</strain>
    </source>
</reference>
<keyword evidence="2" id="KW-0472">Membrane</keyword>
<proteinExistence type="predicted"/>
<feature type="compositionally biased region" description="Basic and acidic residues" evidence="1">
    <location>
        <begin position="615"/>
        <end position="626"/>
    </location>
</feature>
<sequence>MFPTSSRSRMHRETINAAKAYQHESPPPKKEDGVDSCYGVQSVSSWGEQSEDSLEIPIPSSSSAINTNIEDEYQPEDIEDDNDVIVDDQVEQEEEQESEEGESTPEGYDSLSSSNIGLGLGLGITSPPEDDTWPSVFDTKLRNDSIPNKSQPISPSRPIHTKSEQRIVPPSPEDTVHPLDRAPSSHRNGRPHQTSPRQHRQRGDADMMDSEEAELSISSTVGKGSKLTLEDISKSFDSPYLPTSGTSEPSSPASFTSMPYSYVASLSSLSRTSSISPMGLAEYQQHHNHCHNQHHVELIQNELVLPTLSLPSESLSLHMSLSKWSGDSQESEEGGLGIILLGGREQVEKTLREVRDIEQLVEIKSGVGIVRNGKIALRIITGLKTVEQAQSRILYTYNSLNVLLHPDLREDSSAQGELRRLIEGYIGRSDWVHSVIALEQDTGLEALEELVPLHPVDAKMPTTSEHSESSSHIIQTPSIRPSEIEPTPRPSAETSGYFAPRSYTPSPSSSRDASPVRPSKSVAVQQIVELLDHLAVSMGKSIDSFLSWRSKQIYYQPQTSTLFSTSPFDHMTKNGEKTMTSSLTSASSGVGAMPTVARAQGGGEWEATLSRRVAQRRESDTLRDRSLTSLRGSKTSTSSGYGHRPRKRKSLDKLENSSQREFSKKDCFSPLFPKHNKLNNYKSNKSASASSINEKGLGMNELMEKTFFKSVRKWTKGWRGLLVVGLVVAVGWGCWISKKGF</sequence>
<feature type="region of interest" description="Disordered" evidence="1">
    <location>
        <begin position="458"/>
        <end position="518"/>
    </location>
</feature>
<protein>
    <submittedName>
        <fullName evidence="3">Uncharacterized protein</fullName>
    </submittedName>
</protein>
<feature type="compositionally biased region" description="Polar residues" evidence="1">
    <location>
        <begin position="627"/>
        <end position="640"/>
    </location>
</feature>
<feature type="compositionally biased region" description="Polar residues" evidence="1">
    <location>
        <begin position="39"/>
        <end position="48"/>
    </location>
</feature>
<dbReference type="EMBL" id="CP144104">
    <property type="protein sequence ID" value="WWC90822.1"/>
    <property type="molecule type" value="Genomic_DNA"/>
</dbReference>
<keyword evidence="2" id="KW-0812">Transmembrane</keyword>